<proteinExistence type="predicted"/>
<sequence length="58" mass="6439">MYSPCDAKVIEVESTLPDFIPREATKKDPLGNYVGLSCKNDNDTIVYLAYLSKNSVLV</sequence>
<gene>
    <name evidence="1" type="ORF">CQU01_10460</name>
</gene>
<dbReference type="EMBL" id="BJXW01000010">
    <property type="protein sequence ID" value="GEN30808.1"/>
    <property type="molecule type" value="Genomic_DNA"/>
</dbReference>
<comment type="caution">
    <text evidence="1">The sequence shown here is derived from an EMBL/GenBank/DDBJ whole genome shotgun (WGS) entry which is preliminary data.</text>
</comment>
<protein>
    <submittedName>
        <fullName evidence="1">Uncharacterized protein</fullName>
    </submittedName>
</protein>
<name>A0A511UYF9_9BACI</name>
<evidence type="ECO:0000313" key="1">
    <source>
        <dbReference type="EMBL" id="GEN30808.1"/>
    </source>
</evidence>
<dbReference type="Proteomes" id="UP000321491">
    <property type="component" value="Unassembled WGS sequence"/>
</dbReference>
<keyword evidence="2" id="KW-1185">Reference proteome</keyword>
<reference evidence="1 2" key="1">
    <citation type="submission" date="2019-07" db="EMBL/GenBank/DDBJ databases">
        <title>Whole genome shotgun sequence of Cerasibacillus quisquiliarum NBRC 102429.</title>
        <authorList>
            <person name="Hosoyama A."/>
            <person name="Uohara A."/>
            <person name="Ohji S."/>
            <person name="Ichikawa N."/>
        </authorList>
    </citation>
    <scope>NUCLEOTIDE SEQUENCE [LARGE SCALE GENOMIC DNA]</scope>
    <source>
        <strain evidence="1 2">NBRC 102429</strain>
    </source>
</reference>
<accession>A0A511UYF9</accession>
<organism evidence="1 2">
    <name type="scientific">Cerasibacillus quisquiliarum</name>
    <dbReference type="NCBI Taxonomy" id="227865"/>
    <lineage>
        <taxon>Bacteria</taxon>
        <taxon>Bacillati</taxon>
        <taxon>Bacillota</taxon>
        <taxon>Bacilli</taxon>
        <taxon>Bacillales</taxon>
        <taxon>Bacillaceae</taxon>
        <taxon>Cerasibacillus</taxon>
    </lineage>
</organism>
<evidence type="ECO:0000313" key="2">
    <source>
        <dbReference type="Proteomes" id="UP000321491"/>
    </source>
</evidence>
<dbReference type="AlphaFoldDB" id="A0A511UYF9"/>